<dbReference type="EMBL" id="JAIQCJ010000492">
    <property type="protein sequence ID" value="KAJ8796227.1"/>
    <property type="molecule type" value="Genomic_DNA"/>
</dbReference>
<evidence type="ECO:0000313" key="2">
    <source>
        <dbReference type="EMBL" id="KAJ8796227.1"/>
    </source>
</evidence>
<accession>A0AB34HWF1</accession>
<feature type="compositionally biased region" description="Basic and acidic residues" evidence="1">
    <location>
        <begin position="56"/>
        <end position="68"/>
    </location>
</feature>
<feature type="non-terminal residue" evidence="2">
    <location>
        <position position="1"/>
    </location>
</feature>
<evidence type="ECO:0000256" key="1">
    <source>
        <dbReference type="SAM" id="MobiDB-lite"/>
    </source>
</evidence>
<protein>
    <submittedName>
        <fullName evidence="2">Uncharacterized protein</fullName>
    </submittedName>
</protein>
<dbReference type="Proteomes" id="UP001159641">
    <property type="component" value="Unassembled WGS sequence"/>
</dbReference>
<proteinExistence type="predicted"/>
<sequence length="148" mass="15659">SGSAAEGEASPQTQVSCPQHFPPLTRSEWSAGSGQGAGVAVALLWVPRPHLPLARRTERAGCEQRTPADAKTFQGPKRRPRRSPADKHCGKPLLKTAGMPTISIPKEKFESPNQVLSGLLPPPTFGNGSLAVPALEPVLLPQLSVFTV</sequence>
<dbReference type="AlphaFoldDB" id="A0AB34HWF1"/>
<gene>
    <name evidence="2" type="ORF">J1605_018024</name>
</gene>
<organism evidence="2 3">
    <name type="scientific">Eschrichtius robustus</name>
    <name type="common">California gray whale</name>
    <name type="synonym">Eschrichtius gibbosus</name>
    <dbReference type="NCBI Taxonomy" id="9764"/>
    <lineage>
        <taxon>Eukaryota</taxon>
        <taxon>Metazoa</taxon>
        <taxon>Chordata</taxon>
        <taxon>Craniata</taxon>
        <taxon>Vertebrata</taxon>
        <taxon>Euteleostomi</taxon>
        <taxon>Mammalia</taxon>
        <taxon>Eutheria</taxon>
        <taxon>Laurasiatheria</taxon>
        <taxon>Artiodactyla</taxon>
        <taxon>Whippomorpha</taxon>
        <taxon>Cetacea</taxon>
        <taxon>Mysticeti</taxon>
        <taxon>Eschrichtiidae</taxon>
        <taxon>Eschrichtius</taxon>
    </lineage>
</organism>
<feature type="region of interest" description="Disordered" evidence="1">
    <location>
        <begin position="1"/>
        <end position="33"/>
    </location>
</feature>
<name>A0AB34HWF1_ESCRO</name>
<comment type="caution">
    <text evidence="2">The sequence shown here is derived from an EMBL/GenBank/DDBJ whole genome shotgun (WGS) entry which is preliminary data.</text>
</comment>
<keyword evidence="3" id="KW-1185">Reference proteome</keyword>
<feature type="region of interest" description="Disordered" evidence="1">
    <location>
        <begin position="56"/>
        <end position="97"/>
    </location>
</feature>
<evidence type="ECO:0000313" key="3">
    <source>
        <dbReference type="Proteomes" id="UP001159641"/>
    </source>
</evidence>
<reference evidence="2 3" key="1">
    <citation type="submission" date="2022-11" db="EMBL/GenBank/DDBJ databases">
        <title>Whole genome sequence of Eschrichtius robustus ER-17-0199.</title>
        <authorList>
            <person name="Bruniche-Olsen A."/>
            <person name="Black A.N."/>
            <person name="Fields C.J."/>
            <person name="Walden K."/>
            <person name="Dewoody J.A."/>
        </authorList>
    </citation>
    <scope>NUCLEOTIDE SEQUENCE [LARGE SCALE GENOMIC DNA]</scope>
    <source>
        <strain evidence="2">ER-17-0199</strain>
        <tissue evidence="2">Blubber</tissue>
    </source>
</reference>